<evidence type="ECO:0000313" key="2">
    <source>
        <dbReference type="Proteomes" id="UP001055811"/>
    </source>
</evidence>
<keyword evidence="2" id="KW-1185">Reference proteome</keyword>
<reference evidence="1 2" key="2">
    <citation type="journal article" date="2022" name="Mol. Ecol. Resour.">
        <title>The genomes of chicory, endive, great burdock and yacon provide insights into Asteraceae paleo-polyploidization history and plant inulin production.</title>
        <authorList>
            <person name="Fan W."/>
            <person name="Wang S."/>
            <person name="Wang H."/>
            <person name="Wang A."/>
            <person name="Jiang F."/>
            <person name="Liu H."/>
            <person name="Zhao H."/>
            <person name="Xu D."/>
            <person name="Zhang Y."/>
        </authorList>
    </citation>
    <scope>NUCLEOTIDE SEQUENCE [LARGE SCALE GENOMIC DNA]</scope>
    <source>
        <strain evidence="2">cv. Punajuju</strain>
        <tissue evidence="1">Leaves</tissue>
    </source>
</reference>
<sequence length="295" mass="33500">MTTFPATCRSHLCCEASPLARFDFIRSSLRCRGVTSNMIRVCKRSHCVASAEKNSNSAIDFSDLGWKTRFEEDFEKGFNIPHMRDFFPDAVSYPSNFCLRMSEILNWYDKVSSLLGKVGEKPLKIISPHLNVGAPIMPDVSNGNTGVFINGREITKVELRLLQVFHLLTFHSLQSPLLSPDETNDTTDEDNSLLRNKHLHLRLAQEIARLQKEIETFTQEKLCYEAQILRDGGLLQQALSFYQLMVVWLVGRIGGFKMPLPQSFPMEFACMPAHLVEDVMELLIFASRIPRALDG</sequence>
<organism evidence="1 2">
    <name type="scientific">Cichorium intybus</name>
    <name type="common">Chicory</name>
    <dbReference type="NCBI Taxonomy" id="13427"/>
    <lineage>
        <taxon>Eukaryota</taxon>
        <taxon>Viridiplantae</taxon>
        <taxon>Streptophyta</taxon>
        <taxon>Embryophyta</taxon>
        <taxon>Tracheophyta</taxon>
        <taxon>Spermatophyta</taxon>
        <taxon>Magnoliopsida</taxon>
        <taxon>eudicotyledons</taxon>
        <taxon>Gunneridae</taxon>
        <taxon>Pentapetalae</taxon>
        <taxon>asterids</taxon>
        <taxon>campanulids</taxon>
        <taxon>Asterales</taxon>
        <taxon>Asteraceae</taxon>
        <taxon>Cichorioideae</taxon>
        <taxon>Cichorieae</taxon>
        <taxon>Cichoriinae</taxon>
        <taxon>Cichorium</taxon>
    </lineage>
</organism>
<gene>
    <name evidence="1" type="ORF">L2E82_30292</name>
</gene>
<dbReference type="EMBL" id="CM042013">
    <property type="protein sequence ID" value="KAI3739880.1"/>
    <property type="molecule type" value="Genomic_DNA"/>
</dbReference>
<comment type="caution">
    <text evidence="1">The sequence shown here is derived from an EMBL/GenBank/DDBJ whole genome shotgun (WGS) entry which is preliminary data.</text>
</comment>
<name>A0ACB9D0A4_CICIN</name>
<protein>
    <submittedName>
        <fullName evidence="1">Uncharacterized protein</fullName>
    </submittedName>
</protein>
<proteinExistence type="predicted"/>
<dbReference type="Proteomes" id="UP001055811">
    <property type="component" value="Linkage Group LG05"/>
</dbReference>
<reference evidence="2" key="1">
    <citation type="journal article" date="2022" name="Mol. Ecol. Resour.">
        <title>The genomes of chicory, endive, great burdock and yacon provide insights into Asteraceae palaeo-polyploidization history and plant inulin production.</title>
        <authorList>
            <person name="Fan W."/>
            <person name="Wang S."/>
            <person name="Wang H."/>
            <person name="Wang A."/>
            <person name="Jiang F."/>
            <person name="Liu H."/>
            <person name="Zhao H."/>
            <person name="Xu D."/>
            <person name="Zhang Y."/>
        </authorList>
    </citation>
    <scope>NUCLEOTIDE SEQUENCE [LARGE SCALE GENOMIC DNA]</scope>
    <source>
        <strain evidence="2">cv. Punajuju</strain>
    </source>
</reference>
<accession>A0ACB9D0A4</accession>
<evidence type="ECO:0000313" key="1">
    <source>
        <dbReference type="EMBL" id="KAI3739880.1"/>
    </source>
</evidence>